<organism evidence="2">
    <name type="scientific">Culex pipiens</name>
    <name type="common">House mosquito</name>
    <dbReference type="NCBI Taxonomy" id="7175"/>
    <lineage>
        <taxon>Eukaryota</taxon>
        <taxon>Metazoa</taxon>
        <taxon>Ecdysozoa</taxon>
        <taxon>Arthropoda</taxon>
        <taxon>Hexapoda</taxon>
        <taxon>Insecta</taxon>
        <taxon>Pterygota</taxon>
        <taxon>Neoptera</taxon>
        <taxon>Endopterygota</taxon>
        <taxon>Diptera</taxon>
        <taxon>Nematocera</taxon>
        <taxon>Culicoidea</taxon>
        <taxon>Culicidae</taxon>
        <taxon>Culicinae</taxon>
        <taxon>Culicini</taxon>
        <taxon>Culex</taxon>
        <taxon>Culex</taxon>
    </lineage>
</organism>
<reference evidence="2" key="1">
    <citation type="submission" date="2021-05" db="EMBL/GenBank/DDBJ databases">
        <authorList>
            <person name="Alioto T."/>
            <person name="Alioto T."/>
            <person name="Gomez Garrido J."/>
        </authorList>
    </citation>
    <scope>NUCLEOTIDE SEQUENCE</scope>
</reference>
<feature type="compositionally biased region" description="Polar residues" evidence="1">
    <location>
        <begin position="13"/>
        <end position="25"/>
    </location>
</feature>
<feature type="region of interest" description="Disordered" evidence="1">
    <location>
        <begin position="1"/>
        <end position="25"/>
    </location>
</feature>
<proteinExistence type="predicted"/>
<protein>
    <submittedName>
        <fullName evidence="2">(northern house mosquito) hypothetical protein</fullName>
    </submittedName>
</protein>
<dbReference type="EMBL" id="HBUE01059005">
    <property type="protein sequence ID" value="CAG6467723.1"/>
    <property type="molecule type" value="Transcribed_RNA"/>
</dbReference>
<evidence type="ECO:0000313" key="2">
    <source>
        <dbReference type="EMBL" id="CAG6467723.1"/>
    </source>
</evidence>
<name>A0A8D8B2F1_CULPI</name>
<sequence length="104" mass="11356">MEVQNRDKYPTNKLASNSESTAGSSVTVVLDQKTTVRCFGVHTTTLAGSAHTATRSWHRLRSFWCTSTSTCCCSHGRLRAAALYTRYSRQGLGVGAQRGSIDQL</sequence>
<dbReference type="AlphaFoldDB" id="A0A8D8B2F1"/>
<accession>A0A8D8B2F1</accession>
<evidence type="ECO:0000256" key="1">
    <source>
        <dbReference type="SAM" id="MobiDB-lite"/>
    </source>
</evidence>
<feature type="compositionally biased region" description="Basic and acidic residues" evidence="1">
    <location>
        <begin position="1"/>
        <end position="10"/>
    </location>
</feature>